<reference evidence="6" key="1">
    <citation type="submission" date="2021-03" db="EMBL/GenBank/DDBJ databases">
        <title>Pengzhenrongella sicca gen. nov., sp. nov., a new member of suborder Micrococcineae isolated from High-Arctic tundra soil.</title>
        <authorList>
            <person name="Peng F."/>
        </authorList>
    </citation>
    <scope>NUCLEOTIDE SEQUENCE</scope>
    <source>
        <strain evidence="6">LRZ-2</strain>
    </source>
</reference>
<dbReference type="InterPro" id="IPR000281">
    <property type="entry name" value="HTH_RpiR"/>
</dbReference>
<dbReference type="RefSeq" id="WP_227424440.1">
    <property type="nucleotide sequence ID" value="NZ_CP071868.1"/>
</dbReference>
<feature type="domain" description="HTH rpiR-type" evidence="4">
    <location>
        <begin position="18"/>
        <end position="94"/>
    </location>
</feature>
<keyword evidence="1" id="KW-0805">Transcription regulation</keyword>
<dbReference type="PROSITE" id="PS51464">
    <property type="entry name" value="SIS"/>
    <property type="match status" value="1"/>
</dbReference>
<dbReference type="SUPFAM" id="SSF53697">
    <property type="entry name" value="SIS domain"/>
    <property type="match status" value="1"/>
</dbReference>
<dbReference type="InterPro" id="IPR047640">
    <property type="entry name" value="RpiR-like"/>
</dbReference>
<dbReference type="Pfam" id="PF01380">
    <property type="entry name" value="SIS"/>
    <property type="match status" value="1"/>
</dbReference>
<sequence length="304" mass="31165">MSDRRSRSRTAPEVRVPTDVVDRVRAVLPHLSPAQSRVAAIVQADPPAAAALTVDQLATLASTSVATVVRAARSLGFEGYPQLRLALAAHGGSHPAATVPLGAQITESDTGAAVLAKLAAFESQQLRETAELIDPAALDRVVALVAAARRVDVYGISASGLVALDLMQKLTRIGLDCRAHTEHDAALVSASLLAAGDVAIGVSHGGSNPGTLKPLAAARGAGATTVAITGTRRSALGRHADHVLVTAGREFGFRSAAMASRTGQLLVVDAIFIGVAQRVPDARAALQRTYDAVSRSGRARPAGA</sequence>
<protein>
    <submittedName>
        <fullName evidence="6">MurR/RpiR family transcriptional regulator</fullName>
    </submittedName>
</protein>
<name>A0A8A4ZDY8_9MICO</name>
<dbReference type="EMBL" id="CP071868">
    <property type="protein sequence ID" value="QTE30124.1"/>
    <property type="molecule type" value="Genomic_DNA"/>
</dbReference>
<dbReference type="Gene3D" id="3.40.50.10490">
    <property type="entry name" value="Glucose-6-phosphate isomerase like protein, domain 1"/>
    <property type="match status" value="1"/>
</dbReference>
<accession>A0A8A4ZDY8</accession>
<dbReference type="GO" id="GO:1901135">
    <property type="term" value="P:carbohydrate derivative metabolic process"/>
    <property type="evidence" value="ECO:0007669"/>
    <property type="project" value="InterPro"/>
</dbReference>
<keyword evidence="2" id="KW-0238">DNA-binding</keyword>
<organism evidence="6 7">
    <name type="scientific">Pengzhenrongella sicca</name>
    <dbReference type="NCBI Taxonomy" id="2819238"/>
    <lineage>
        <taxon>Bacteria</taxon>
        <taxon>Bacillati</taxon>
        <taxon>Actinomycetota</taxon>
        <taxon>Actinomycetes</taxon>
        <taxon>Micrococcales</taxon>
        <taxon>Pengzhenrongella</taxon>
    </lineage>
</organism>
<dbReference type="InterPro" id="IPR046348">
    <property type="entry name" value="SIS_dom_sf"/>
</dbReference>
<dbReference type="CDD" id="cd05013">
    <property type="entry name" value="SIS_RpiR"/>
    <property type="match status" value="1"/>
</dbReference>
<dbReference type="Pfam" id="PF01418">
    <property type="entry name" value="HTH_6"/>
    <property type="match status" value="1"/>
</dbReference>
<dbReference type="GO" id="GO:0003700">
    <property type="term" value="F:DNA-binding transcription factor activity"/>
    <property type="evidence" value="ECO:0007669"/>
    <property type="project" value="InterPro"/>
</dbReference>
<dbReference type="AlphaFoldDB" id="A0A8A4ZDY8"/>
<dbReference type="Gene3D" id="1.10.10.10">
    <property type="entry name" value="Winged helix-like DNA-binding domain superfamily/Winged helix DNA-binding domain"/>
    <property type="match status" value="1"/>
</dbReference>
<dbReference type="PANTHER" id="PTHR30514">
    <property type="entry name" value="GLUCOKINASE"/>
    <property type="match status" value="1"/>
</dbReference>
<gene>
    <name evidence="6" type="ORF">J4E96_03640</name>
</gene>
<evidence type="ECO:0000256" key="3">
    <source>
        <dbReference type="ARBA" id="ARBA00023163"/>
    </source>
</evidence>
<dbReference type="InterPro" id="IPR009057">
    <property type="entry name" value="Homeodomain-like_sf"/>
</dbReference>
<feature type="domain" description="SIS" evidence="5">
    <location>
        <begin position="141"/>
        <end position="281"/>
    </location>
</feature>
<dbReference type="GO" id="GO:0097367">
    <property type="term" value="F:carbohydrate derivative binding"/>
    <property type="evidence" value="ECO:0007669"/>
    <property type="project" value="InterPro"/>
</dbReference>
<evidence type="ECO:0000256" key="2">
    <source>
        <dbReference type="ARBA" id="ARBA00023125"/>
    </source>
</evidence>
<evidence type="ECO:0000313" key="7">
    <source>
        <dbReference type="Proteomes" id="UP000663937"/>
    </source>
</evidence>
<evidence type="ECO:0000256" key="1">
    <source>
        <dbReference type="ARBA" id="ARBA00023015"/>
    </source>
</evidence>
<evidence type="ECO:0000313" key="6">
    <source>
        <dbReference type="EMBL" id="QTE30124.1"/>
    </source>
</evidence>
<dbReference type="InterPro" id="IPR001347">
    <property type="entry name" value="SIS_dom"/>
</dbReference>
<keyword evidence="3" id="KW-0804">Transcription</keyword>
<dbReference type="InterPro" id="IPR036388">
    <property type="entry name" value="WH-like_DNA-bd_sf"/>
</dbReference>
<dbReference type="PANTHER" id="PTHR30514:SF1">
    <property type="entry name" value="HTH-TYPE TRANSCRIPTIONAL REGULATOR HEXR-RELATED"/>
    <property type="match status" value="1"/>
</dbReference>
<dbReference type="SUPFAM" id="SSF46689">
    <property type="entry name" value="Homeodomain-like"/>
    <property type="match status" value="1"/>
</dbReference>
<dbReference type="Proteomes" id="UP000663937">
    <property type="component" value="Chromosome"/>
</dbReference>
<evidence type="ECO:0000259" key="5">
    <source>
        <dbReference type="PROSITE" id="PS51464"/>
    </source>
</evidence>
<dbReference type="PROSITE" id="PS51071">
    <property type="entry name" value="HTH_RPIR"/>
    <property type="match status" value="1"/>
</dbReference>
<evidence type="ECO:0000259" key="4">
    <source>
        <dbReference type="PROSITE" id="PS51071"/>
    </source>
</evidence>
<dbReference type="KEGG" id="psic:J4E96_03640"/>
<dbReference type="InterPro" id="IPR035472">
    <property type="entry name" value="RpiR-like_SIS"/>
</dbReference>
<dbReference type="GO" id="GO:0003677">
    <property type="term" value="F:DNA binding"/>
    <property type="evidence" value="ECO:0007669"/>
    <property type="project" value="UniProtKB-KW"/>
</dbReference>
<proteinExistence type="predicted"/>
<keyword evidence="7" id="KW-1185">Reference proteome</keyword>